<dbReference type="SUPFAM" id="SSF56003">
    <property type="entry name" value="Molybdenum cofactor-binding domain"/>
    <property type="match status" value="2"/>
</dbReference>
<reference evidence="2" key="2">
    <citation type="submission" date="2020-06" db="EMBL/GenBank/DDBJ databases">
        <title>Whole Genome Sequence of Bradyrhizobium sp. Strain 323S2.</title>
        <authorList>
            <person name="Bromfield E.S.P."/>
        </authorList>
    </citation>
    <scope>NUCLEOTIDE SEQUENCE [LARGE SCALE GENOMIC DNA]</scope>
    <source>
        <strain evidence="2">323S2</strain>
    </source>
</reference>
<name>A0A7Z0TUF0_9BRAD</name>
<dbReference type="PANTHER" id="PTHR47495">
    <property type="entry name" value="ALDEHYDE DEHYDROGENASE"/>
    <property type="match status" value="1"/>
</dbReference>
<proteinExistence type="predicted"/>
<dbReference type="InterPro" id="IPR019546">
    <property type="entry name" value="TAT_signal_bac_arc"/>
</dbReference>
<dbReference type="Gene3D" id="3.90.1170.50">
    <property type="entry name" value="Aldehyde oxidase/xanthine dehydrogenase, a/b hammerhead"/>
    <property type="match status" value="1"/>
</dbReference>
<evidence type="ECO:0000313" key="2">
    <source>
        <dbReference type="EMBL" id="NYY92495.1"/>
    </source>
</evidence>
<organism evidence="2">
    <name type="scientific">Bradyrhizobium barranii subsp. barranii</name>
    <dbReference type="NCBI Taxonomy" id="2823807"/>
    <lineage>
        <taxon>Bacteria</taxon>
        <taxon>Pseudomonadati</taxon>
        <taxon>Pseudomonadota</taxon>
        <taxon>Alphaproteobacteria</taxon>
        <taxon>Hyphomicrobiales</taxon>
        <taxon>Nitrobacteraceae</taxon>
        <taxon>Bradyrhizobium</taxon>
        <taxon>Bradyrhizobium barranii</taxon>
    </lineage>
</organism>
<feature type="domain" description="Aldehyde oxidase/xanthine dehydrogenase a/b hammerhead" evidence="1">
    <location>
        <begin position="212"/>
        <end position="291"/>
    </location>
</feature>
<evidence type="ECO:0000313" key="3">
    <source>
        <dbReference type="EMBL" id="UGX91536.1"/>
    </source>
</evidence>
<dbReference type="PANTHER" id="PTHR47495:SF2">
    <property type="entry name" value="ALDEHYDE DEHYDROGENASE"/>
    <property type="match status" value="1"/>
</dbReference>
<reference evidence="3 4" key="1">
    <citation type="journal article" date="2017" name="Syst. Appl. Microbiol.">
        <title>Soybeans inoculated with root zone soils of Canadian native legumes harbour diverse and novel Bradyrhizobium spp. that possess agricultural potential.</title>
        <authorList>
            <person name="Bromfield E.S.P."/>
            <person name="Cloutier S."/>
            <person name="Tambong J.T."/>
            <person name="Tran Thi T.V."/>
        </authorList>
    </citation>
    <scope>NUCLEOTIDE SEQUENCE [LARGE SCALE GENOMIC DNA]</scope>
    <source>
        <strain evidence="3 4">323S2</strain>
    </source>
</reference>
<dbReference type="EMBL" id="JACBFH010000001">
    <property type="protein sequence ID" value="NYY92495.1"/>
    <property type="molecule type" value="Genomic_DNA"/>
</dbReference>
<dbReference type="InterPro" id="IPR046867">
    <property type="entry name" value="AldOxase/xan_DH_MoCoBD2"/>
</dbReference>
<dbReference type="InterPro" id="IPR008274">
    <property type="entry name" value="AldOxase/xan_DH_MoCoBD1"/>
</dbReference>
<protein>
    <submittedName>
        <fullName evidence="3">Molybdopterin-dependent oxidoreductase</fullName>
    </submittedName>
    <submittedName>
        <fullName evidence="2">Xanthine dehydrogenase family protein molybdopterin-binding subunit</fullName>
    </submittedName>
</protein>
<dbReference type="SMART" id="SM01008">
    <property type="entry name" value="Ald_Xan_dh_C"/>
    <property type="match status" value="1"/>
</dbReference>
<evidence type="ECO:0000313" key="4">
    <source>
        <dbReference type="Proteomes" id="UP000564836"/>
    </source>
</evidence>
<dbReference type="Gene3D" id="3.30.365.10">
    <property type="entry name" value="Aldehyde oxidase/xanthine dehydrogenase, molybdopterin binding domain"/>
    <property type="match status" value="4"/>
</dbReference>
<dbReference type="InterPro" id="IPR037165">
    <property type="entry name" value="AldOxase/xan_DH_Mopterin-bd_sf"/>
</dbReference>
<sequence length="728" mass="77959">MNKHVSPKMNRRAFVVGTAAVGAGLAIGLDLPFGGPAVVRAADGAPEVNAWVVVRPDDTVVIRIARSEMGQGSLTGLAQLVAEELECDWSKVTTEYPTPGQSVARKRVWGDFSTGGSRGIRSSQDYVRKGGATARVMLIEAAANEWKVPASECTVAKGVITHKASGKTTTYGKVAEAAAKLTPPADVKLKDPKDWTIAGKGLLRLDTADKTTGTMIYGIDVKLPGMLNAAIKDCPVFGGKLKSYDEAKITGMKGVKKVVKVGDTAVAVVADTWWHAKTALEALPIVWDEGENAKVSSESIAKWLAEGLDDSQPAYVGNKNGDVKAAIAGAAKKVEAVYNYPYQNHATMEPMNATALYTADKCEVWCGTQNGEAVFAAVLEASGLPAEKCDMYKVMPGGGFGRRGQTDYVRQAVMIAKQMPGTPIKLLWSREEDMAHGRYHPITQCKMTGAFDANNNLVALHYRLSGQSILFSLRPEALQNGMDPAAFQGVAQSGEAAFGYSVPNLLVEHAMRNPHVPPGFWRGVNVNHNAIYMECFMDELAQAAGQDPLEFRRKLMGNHPKHLAVLNAVAEKIGWDKPAPQGVYRGIAQVMGYGSYVAGAAEISVTDGNKIKVHRIVASTDPGYVVNPAQVERQIAGSFVYGLSALFYGGCTVKDGKIEQTNFDTYNSMRINEMPKVESVMVPSGGFWGGVGEPTIGVAAPAVLNAYFAATGKRIRSVPLRDQNITFA</sequence>
<reference evidence="3 4" key="3">
    <citation type="journal article" date="2022" name="Int. J. Syst. Evol. Microbiol.">
        <title>Strains of Bradyrhizobium barranii sp. nov. associated with legumes native to Canada are symbionts of soybeans and belong to different subspecies (subsp. barranii subsp. nov. and subsp. apii subsp. nov.) and symbiovars (sv. glycinearum and sv. septentrionale).</title>
        <authorList>
            <person name="Bromfield E.S.P."/>
            <person name="Cloutier S."/>
            <person name="Wasai-Hara S."/>
            <person name="Minamisawa K."/>
        </authorList>
    </citation>
    <scope>NUCLEOTIDE SEQUENCE [LARGE SCALE GENOMIC DNA]</scope>
    <source>
        <strain evidence="3 4">323S2</strain>
    </source>
</reference>
<dbReference type="EMBL" id="CP088280">
    <property type="protein sequence ID" value="UGX91536.1"/>
    <property type="molecule type" value="Genomic_DNA"/>
</dbReference>
<dbReference type="PIRSF" id="PIRSF036389">
    <property type="entry name" value="IOR_B"/>
    <property type="match status" value="1"/>
</dbReference>
<dbReference type="InterPro" id="IPR000674">
    <property type="entry name" value="Ald_Oxase/Xan_DH_a/b"/>
</dbReference>
<dbReference type="AlphaFoldDB" id="A0A7Z0TUF0"/>
<dbReference type="InterPro" id="IPR006311">
    <property type="entry name" value="TAT_signal"/>
</dbReference>
<dbReference type="RefSeq" id="WP_166350678.1">
    <property type="nucleotide sequence ID" value="NZ_CP088280.1"/>
</dbReference>
<dbReference type="NCBIfam" id="TIGR01409">
    <property type="entry name" value="TAT_signal_seq"/>
    <property type="match status" value="1"/>
</dbReference>
<dbReference type="Proteomes" id="UP000564836">
    <property type="component" value="Chromosome"/>
</dbReference>
<dbReference type="InterPro" id="IPR012368">
    <property type="entry name" value="OxRdtase_Mopterin-bd_su_IorB"/>
</dbReference>
<dbReference type="PROSITE" id="PS51318">
    <property type="entry name" value="TAT"/>
    <property type="match status" value="1"/>
</dbReference>
<accession>A0A7Z0TUF0</accession>
<evidence type="ECO:0000259" key="1">
    <source>
        <dbReference type="SMART" id="SM01008"/>
    </source>
</evidence>
<dbReference type="Pfam" id="PF02738">
    <property type="entry name" value="MoCoBD_1"/>
    <property type="match status" value="1"/>
</dbReference>
<dbReference type="Pfam" id="PF20256">
    <property type="entry name" value="MoCoBD_2"/>
    <property type="match status" value="2"/>
</dbReference>
<dbReference type="GO" id="GO:0016491">
    <property type="term" value="F:oxidoreductase activity"/>
    <property type="evidence" value="ECO:0007669"/>
    <property type="project" value="InterPro"/>
</dbReference>
<dbReference type="InterPro" id="IPR052516">
    <property type="entry name" value="N-heterocyclic_Hydroxylase"/>
</dbReference>
<gene>
    <name evidence="3" type="ORF">G6321_00038155</name>
    <name evidence="2" type="ORF">G6321_30165</name>
</gene>